<dbReference type="InterPro" id="IPR011006">
    <property type="entry name" value="CheY-like_superfamily"/>
</dbReference>
<evidence type="ECO:0000256" key="5">
    <source>
        <dbReference type="ARBA" id="ARBA00022553"/>
    </source>
</evidence>
<dbReference type="Pfam" id="PF00072">
    <property type="entry name" value="Response_reg"/>
    <property type="match status" value="1"/>
</dbReference>
<dbReference type="Proteomes" id="UP000000933">
    <property type="component" value="Chromosome"/>
</dbReference>
<dbReference type="EMBL" id="FP565814">
    <property type="protein sequence ID" value="CBH23034.1"/>
    <property type="molecule type" value="Genomic_DNA"/>
</dbReference>
<dbReference type="InterPro" id="IPR018062">
    <property type="entry name" value="HTH_AraC-typ_CS"/>
</dbReference>
<dbReference type="InterPro" id="IPR015943">
    <property type="entry name" value="WD40/YVTN_repeat-like_dom_sf"/>
</dbReference>
<evidence type="ECO:0000256" key="17">
    <source>
        <dbReference type="SAM" id="MobiDB-lite"/>
    </source>
</evidence>
<dbReference type="CDD" id="cd16922">
    <property type="entry name" value="HATPase_EvgS-ArcB-TorS-like"/>
    <property type="match status" value="1"/>
</dbReference>
<dbReference type="KEGG" id="srm:SRM_00113"/>
<dbReference type="GO" id="GO:0003700">
    <property type="term" value="F:DNA-binding transcription factor activity"/>
    <property type="evidence" value="ECO:0007669"/>
    <property type="project" value="InterPro"/>
</dbReference>
<dbReference type="CDD" id="cd00082">
    <property type="entry name" value="HisKA"/>
    <property type="match status" value="1"/>
</dbReference>
<keyword evidence="4" id="KW-1003">Cell membrane</keyword>
<keyword evidence="13" id="KW-0472">Membrane</keyword>
<dbReference type="InterPro" id="IPR004358">
    <property type="entry name" value="Sig_transdc_His_kin-like_C"/>
</dbReference>
<keyword evidence="14" id="KW-0804">Transcription</keyword>
<evidence type="ECO:0000256" key="11">
    <source>
        <dbReference type="ARBA" id="ARBA00023015"/>
    </source>
</evidence>
<evidence type="ECO:0000313" key="21">
    <source>
        <dbReference type="EMBL" id="CBH23034.1"/>
    </source>
</evidence>
<dbReference type="Pfam" id="PF07494">
    <property type="entry name" value="Reg_prop"/>
    <property type="match status" value="3"/>
</dbReference>
<evidence type="ECO:0000256" key="7">
    <source>
        <dbReference type="ARBA" id="ARBA00022741"/>
    </source>
</evidence>
<dbReference type="InterPro" id="IPR003594">
    <property type="entry name" value="HATPase_dom"/>
</dbReference>
<dbReference type="CDD" id="cd17574">
    <property type="entry name" value="REC_OmpR"/>
    <property type="match status" value="1"/>
</dbReference>
<evidence type="ECO:0000256" key="6">
    <source>
        <dbReference type="ARBA" id="ARBA00022679"/>
    </source>
</evidence>
<dbReference type="Gene3D" id="2.60.40.10">
    <property type="entry name" value="Immunoglobulins"/>
    <property type="match status" value="1"/>
</dbReference>
<dbReference type="Gene3D" id="3.30.565.10">
    <property type="entry name" value="Histidine kinase-like ATPase, C-terminal domain"/>
    <property type="match status" value="1"/>
</dbReference>
<dbReference type="SMART" id="SM00448">
    <property type="entry name" value="REC"/>
    <property type="match status" value="1"/>
</dbReference>
<dbReference type="PANTHER" id="PTHR43547:SF2">
    <property type="entry name" value="HYBRID SIGNAL TRANSDUCTION HISTIDINE KINASE C"/>
    <property type="match status" value="1"/>
</dbReference>
<dbReference type="EC" id="2.7.13.3" evidence="3"/>
<dbReference type="GO" id="GO:0000155">
    <property type="term" value="F:phosphorelay sensor kinase activity"/>
    <property type="evidence" value="ECO:0007669"/>
    <property type="project" value="InterPro"/>
</dbReference>
<dbReference type="InterPro" id="IPR036890">
    <property type="entry name" value="HATPase_C_sf"/>
</dbReference>
<keyword evidence="12" id="KW-0238">DNA-binding</keyword>
<feature type="region of interest" description="Disordered" evidence="17">
    <location>
        <begin position="64"/>
        <end position="84"/>
    </location>
</feature>
<feature type="modified residue" description="4-aspartylphosphate" evidence="15">
    <location>
        <position position="1191"/>
    </location>
</feature>
<feature type="coiled-coil region" evidence="16">
    <location>
        <begin position="817"/>
        <end position="851"/>
    </location>
</feature>
<dbReference type="SUPFAM" id="SSF46689">
    <property type="entry name" value="Homeodomain-like"/>
    <property type="match status" value="1"/>
</dbReference>
<protein>
    <recommendedName>
        <fullName evidence="3">histidine kinase</fullName>
        <ecNumber evidence="3">2.7.13.3</ecNumber>
    </recommendedName>
</protein>
<dbReference type="SUPFAM" id="SSF63829">
    <property type="entry name" value="Calcium-dependent phosphotriesterase"/>
    <property type="match status" value="3"/>
</dbReference>
<feature type="compositionally biased region" description="Basic and acidic residues" evidence="17">
    <location>
        <begin position="1099"/>
        <end position="1122"/>
    </location>
</feature>
<dbReference type="PANTHER" id="PTHR43547">
    <property type="entry name" value="TWO-COMPONENT HISTIDINE KINASE"/>
    <property type="match status" value="1"/>
</dbReference>
<evidence type="ECO:0000256" key="8">
    <source>
        <dbReference type="ARBA" id="ARBA00022777"/>
    </source>
</evidence>
<keyword evidence="7" id="KW-0547">Nucleotide-binding</keyword>
<evidence type="ECO:0000313" key="22">
    <source>
        <dbReference type="Proteomes" id="UP000000933"/>
    </source>
</evidence>
<dbReference type="HOGENOM" id="CLU_000445_28_1_10"/>
<dbReference type="Pfam" id="PF00512">
    <property type="entry name" value="HisKA"/>
    <property type="match status" value="1"/>
</dbReference>
<feature type="region of interest" description="Disordered" evidence="17">
    <location>
        <begin position="1092"/>
        <end position="1140"/>
    </location>
</feature>
<evidence type="ECO:0000256" key="3">
    <source>
        <dbReference type="ARBA" id="ARBA00012438"/>
    </source>
</evidence>
<dbReference type="InterPro" id="IPR013783">
    <property type="entry name" value="Ig-like_fold"/>
</dbReference>
<gene>
    <name evidence="21" type="ordered locus">SRM_00113</name>
</gene>
<accession>D5H4S9</accession>
<dbReference type="SUPFAM" id="SSF55874">
    <property type="entry name" value="ATPase domain of HSP90 chaperone/DNA topoisomerase II/histidine kinase"/>
    <property type="match status" value="1"/>
</dbReference>
<dbReference type="GO" id="GO:0005524">
    <property type="term" value="F:ATP binding"/>
    <property type="evidence" value="ECO:0007669"/>
    <property type="project" value="UniProtKB-KW"/>
</dbReference>
<dbReference type="InterPro" id="IPR005467">
    <property type="entry name" value="His_kinase_dom"/>
</dbReference>
<dbReference type="SMART" id="SM00388">
    <property type="entry name" value="HisKA"/>
    <property type="match status" value="1"/>
</dbReference>
<dbReference type="InterPro" id="IPR009057">
    <property type="entry name" value="Homeodomain-like_sf"/>
</dbReference>
<keyword evidence="16" id="KW-0175">Coiled coil</keyword>
<evidence type="ECO:0000256" key="4">
    <source>
        <dbReference type="ARBA" id="ARBA00022475"/>
    </source>
</evidence>
<dbReference type="SMART" id="SM00342">
    <property type="entry name" value="HTH_ARAC"/>
    <property type="match status" value="1"/>
</dbReference>
<dbReference type="PROSITE" id="PS50109">
    <property type="entry name" value="HIS_KIN"/>
    <property type="match status" value="1"/>
</dbReference>
<dbReference type="Gene3D" id="1.10.287.130">
    <property type="match status" value="1"/>
</dbReference>
<dbReference type="PROSITE" id="PS00041">
    <property type="entry name" value="HTH_ARAC_FAMILY_1"/>
    <property type="match status" value="1"/>
</dbReference>
<evidence type="ECO:0000259" key="19">
    <source>
        <dbReference type="PROSITE" id="PS50109"/>
    </source>
</evidence>
<keyword evidence="5 15" id="KW-0597">Phosphoprotein</keyword>
<dbReference type="Gene3D" id="1.10.10.60">
    <property type="entry name" value="Homeodomain-like"/>
    <property type="match status" value="1"/>
</dbReference>
<evidence type="ECO:0000256" key="15">
    <source>
        <dbReference type="PROSITE-ProRule" id="PRU00169"/>
    </source>
</evidence>
<comment type="subcellular location">
    <subcellularLocation>
        <location evidence="2">Cell membrane</location>
    </subcellularLocation>
</comment>
<dbReference type="Gene3D" id="3.40.50.2300">
    <property type="match status" value="1"/>
</dbReference>
<sequence length="1392" mass="152530">MDVSRERGVRSPFGQLLAGRMRQTLLLLVLGAGAWVGIANADSGPDRWSTLYDGRSDTRTMALRSPAIREQSPGSPTDPADLYGRTSEYIPKSWTVEDGLPLNMVWALEQSRDGTLWVGTAEGLAAFDGSGFTTYDGAETEGLAGNKIRALMEDRAGRLWIGTPTGLSIREGDEFRQIERQPHIRAFGKAPTGRVWMIGPSGLYRATSDGVQRVPLPDTVGPIGPYAHVAPGPSDSVWVSTGSDLLLYRDGRFRRPEVHPKGDVQALDVGADGRLWIATPEEVMAVGPDTTARYHHTGGVVRSLRTDGGGAWVGTSNTGLLRISGGTIRQAYAASVPNGLVHALERDEAGQWWVGTGRSGVVRLRPRLVWPIGKEMGTRLSAQGVFADGRGSVWVGSTSQGLCAYADTTRTCYGPAEGLPAAQVHSIQDDGTGALWVGTKDGIARRRDQQFETVRRPNGRPFRDWAALHGDAAGAVWIASREGLFRHRDDMIERVLPADRMPSLVLSIHRGQEGAVWIATRARGLARYEEGTLRWFDRDDGVPYKNVREIYETDDGTIWIGTYGGGIARFEGEGFVPVTTEDGLPSGTIHAIREAPRGTFWMTSNDGIFRVPRAQVEAVADGRRDRLYAQMLGPDDGMPARECNGAMHPAMTQDRRGRLWFSTVKGVAVVDPYAPALAVPNSIPIRVTGLRTDGTAQPLDSLELAPATYRVALDFSATSLRHADDLSFRYRLDGEAWTPAHGRRTAEFTSLDAGTHRFEMQATIDGETWYTLDAPLRFTVLPHFYETWWFKLLVGVGLLGLMLGAYRWRTYRLRKRQETLEAAVETRTEELARQKEKTERQAERLQELDEAKNRFFAHVSHEFRTPLSLILSPLRDALQRATDGAASLSENQLRRMTTNAERLQRLIGQLLDLATLEAGGMELDRRPGDLAALVERTAEAFRSKAEQKGIALKTEMPPERVEMRFDPEKVETIVSNLVGNAVKFTPEGGRVVLRLRLTEDTPSGPAADEAPAEGGVRIAVADTGPGIDPAEQARIFDQFERSGTNSTEAHEGTGLGLALTSELVELHGGTIEVESTPGAGAEFIVHLPRMPVDTSPNGEADRWAPSELPDRAPILDEARSRTNGDGAAGPPPEETPAETDAATVLVVEDNAGMRAYLREQLSGRWTVRTAADGEEGWAAVQDEAPDLVLSDVMMPTVNGTELCEQIKSAEALRHTPVLLLTARAGTDAEVEGLKTGADDYVTKPFDAEELRQRIANHLAARDHLRERHRSEVRVEPIAAVVDEEDLPFVEEVIEAVRERLSDPGLTVSQIADAVALSRRQLTRRLKDAVGQTPAAFLRERRIERAKELLAEAPETIAEVAYAVGFRSPSSFSKTFREQVGHTPSEYVDQEEA</sequence>
<evidence type="ECO:0000259" key="18">
    <source>
        <dbReference type="PROSITE" id="PS01124"/>
    </source>
</evidence>
<evidence type="ECO:0000256" key="10">
    <source>
        <dbReference type="ARBA" id="ARBA00023012"/>
    </source>
</evidence>
<feature type="domain" description="Histidine kinase" evidence="19">
    <location>
        <begin position="858"/>
        <end position="1091"/>
    </location>
</feature>
<dbReference type="PATRIC" id="fig|761659.10.peg.127"/>
<evidence type="ECO:0000256" key="9">
    <source>
        <dbReference type="ARBA" id="ARBA00022840"/>
    </source>
</evidence>
<dbReference type="SUPFAM" id="SSF47384">
    <property type="entry name" value="Homodimeric domain of signal transducing histidine kinase"/>
    <property type="match status" value="1"/>
</dbReference>
<comment type="catalytic activity">
    <reaction evidence="1">
        <text>ATP + protein L-histidine = ADP + protein N-phospho-L-histidine.</text>
        <dbReference type="EC" id="2.7.13.3"/>
    </reaction>
</comment>
<dbReference type="InterPro" id="IPR001789">
    <property type="entry name" value="Sig_transdc_resp-reg_receiver"/>
</dbReference>
<dbReference type="Pfam" id="PF12833">
    <property type="entry name" value="HTH_18"/>
    <property type="match status" value="1"/>
</dbReference>
<dbReference type="PROSITE" id="PS01124">
    <property type="entry name" value="HTH_ARAC_FAMILY_2"/>
    <property type="match status" value="1"/>
</dbReference>
<evidence type="ECO:0000256" key="2">
    <source>
        <dbReference type="ARBA" id="ARBA00004236"/>
    </source>
</evidence>
<keyword evidence="10" id="KW-0902">Two-component regulatory system</keyword>
<evidence type="ECO:0000259" key="20">
    <source>
        <dbReference type="PROSITE" id="PS50110"/>
    </source>
</evidence>
<dbReference type="PROSITE" id="PS50110">
    <property type="entry name" value="RESPONSE_REGULATORY"/>
    <property type="match status" value="1"/>
</dbReference>
<dbReference type="InterPro" id="IPR003661">
    <property type="entry name" value="HisK_dim/P_dom"/>
</dbReference>
<dbReference type="InterPro" id="IPR018060">
    <property type="entry name" value="HTH_AraC"/>
</dbReference>
<evidence type="ECO:0000256" key="16">
    <source>
        <dbReference type="SAM" id="Coils"/>
    </source>
</evidence>
<keyword evidence="9" id="KW-0067">ATP-binding</keyword>
<proteinExistence type="predicted"/>
<reference evidence="22" key="2">
    <citation type="submission" date="2010-04" db="EMBL/GenBank/DDBJ databases">
        <title>Genome sequence of Salinibacter ruber M8.</title>
        <authorList>
            <consortium name="Genoscope"/>
        </authorList>
    </citation>
    <scope>NUCLEOTIDE SEQUENCE [LARGE SCALE GENOMIC DNA]</scope>
    <source>
        <strain evidence="22">M8</strain>
    </source>
</reference>
<dbReference type="SUPFAM" id="SSF52172">
    <property type="entry name" value="CheY-like"/>
    <property type="match status" value="1"/>
</dbReference>
<feature type="domain" description="HTH araC/xylS-type" evidence="18">
    <location>
        <begin position="1290"/>
        <end position="1389"/>
    </location>
</feature>
<organism evidence="21 22">
    <name type="scientific">Salinibacter ruber (strain M8)</name>
    <dbReference type="NCBI Taxonomy" id="761659"/>
    <lineage>
        <taxon>Bacteria</taxon>
        <taxon>Pseudomonadati</taxon>
        <taxon>Rhodothermota</taxon>
        <taxon>Rhodothermia</taxon>
        <taxon>Rhodothermales</taxon>
        <taxon>Salinibacteraceae</taxon>
        <taxon>Salinibacter</taxon>
    </lineage>
</organism>
<dbReference type="Gene3D" id="2.130.10.10">
    <property type="entry name" value="YVTN repeat-like/Quinoprotein amine dehydrogenase"/>
    <property type="match status" value="3"/>
</dbReference>
<dbReference type="PRINTS" id="PR00344">
    <property type="entry name" value="BCTRLSENSOR"/>
</dbReference>
<dbReference type="InterPro" id="IPR011110">
    <property type="entry name" value="Reg_prop"/>
</dbReference>
<dbReference type="GO" id="GO:0043565">
    <property type="term" value="F:sequence-specific DNA binding"/>
    <property type="evidence" value="ECO:0007669"/>
    <property type="project" value="InterPro"/>
</dbReference>
<keyword evidence="8 21" id="KW-0418">Kinase</keyword>
<dbReference type="SMART" id="SM00387">
    <property type="entry name" value="HATPase_c"/>
    <property type="match status" value="1"/>
</dbReference>
<keyword evidence="11" id="KW-0805">Transcription regulation</keyword>
<evidence type="ECO:0000256" key="1">
    <source>
        <dbReference type="ARBA" id="ARBA00000085"/>
    </source>
</evidence>
<dbReference type="GO" id="GO:0005886">
    <property type="term" value="C:plasma membrane"/>
    <property type="evidence" value="ECO:0007669"/>
    <property type="project" value="UniProtKB-SubCell"/>
</dbReference>
<feature type="domain" description="Response regulatory" evidence="20">
    <location>
        <begin position="1143"/>
        <end position="1258"/>
    </location>
</feature>
<keyword evidence="6" id="KW-0808">Transferase</keyword>
<evidence type="ECO:0000256" key="12">
    <source>
        <dbReference type="ARBA" id="ARBA00023125"/>
    </source>
</evidence>
<dbReference type="Pfam" id="PF02518">
    <property type="entry name" value="HATPase_c"/>
    <property type="match status" value="1"/>
</dbReference>
<dbReference type="InterPro" id="IPR036097">
    <property type="entry name" value="HisK_dim/P_sf"/>
</dbReference>
<reference evidence="21 22" key="1">
    <citation type="journal article" date="2010" name="ISME J.">
        <title>Fine-scale evolution: genomic, phenotypic and ecological differentiation in two coexisting Salinibacter ruber strains.</title>
        <authorList>
            <person name="Pena A."/>
            <person name="Teeling H."/>
            <person name="Huerta-Cepas J."/>
            <person name="Santos F."/>
            <person name="Yarza P."/>
            <person name="Brito-Echeverria J."/>
            <person name="Lucio M."/>
            <person name="Schmitt-Kopplin P."/>
            <person name="Meseguer I."/>
            <person name="Schenowitz C."/>
            <person name="Dossat C."/>
            <person name="Barbe V."/>
            <person name="Dopazo J."/>
            <person name="Rossello-Mora R."/>
            <person name="Schuler M."/>
            <person name="Glockner F.O."/>
            <person name="Amann R."/>
            <person name="Gabaldon T."/>
            <person name="Anton J."/>
        </authorList>
    </citation>
    <scope>NUCLEOTIDE SEQUENCE [LARGE SCALE GENOMIC DNA]</scope>
    <source>
        <strain evidence="21 22">M8</strain>
    </source>
</reference>
<evidence type="ECO:0000256" key="13">
    <source>
        <dbReference type="ARBA" id="ARBA00023136"/>
    </source>
</evidence>
<name>D5H4S9_SALRM</name>
<evidence type="ECO:0000256" key="14">
    <source>
        <dbReference type="ARBA" id="ARBA00023163"/>
    </source>
</evidence>
<dbReference type="FunFam" id="3.30.565.10:FF:000023">
    <property type="entry name" value="PAS domain-containing sensor histidine kinase"/>
    <property type="match status" value="1"/>
</dbReference>